<proteinExistence type="predicted"/>
<evidence type="ECO:0008006" key="4">
    <source>
        <dbReference type="Google" id="ProtNLM"/>
    </source>
</evidence>
<keyword evidence="1" id="KW-1133">Transmembrane helix</keyword>
<accession>A0A1Y3YJ86</accession>
<comment type="caution">
    <text evidence="2">The sequence shown here is derived from an EMBL/GenBank/DDBJ whole genome shotgun (WGS) entry which is preliminary data.</text>
</comment>
<feature type="transmembrane region" description="Helical" evidence="1">
    <location>
        <begin position="148"/>
        <end position="165"/>
    </location>
</feature>
<keyword evidence="1" id="KW-0812">Transmembrane</keyword>
<name>A0A1Y3YJ86_9BACT</name>
<evidence type="ECO:0000313" key="3">
    <source>
        <dbReference type="Proteomes" id="UP000284243"/>
    </source>
</evidence>
<gene>
    <name evidence="2" type="ORF">DWW57_04910</name>
</gene>
<feature type="transmembrane region" description="Helical" evidence="1">
    <location>
        <begin position="39"/>
        <end position="56"/>
    </location>
</feature>
<keyword evidence="1" id="KW-0472">Membrane</keyword>
<feature type="transmembrane region" description="Helical" evidence="1">
    <location>
        <begin position="193"/>
        <end position="212"/>
    </location>
</feature>
<dbReference type="Proteomes" id="UP000284243">
    <property type="component" value="Unassembled WGS sequence"/>
</dbReference>
<feature type="transmembrane region" description="Helical" evidence="1">
    <location>
        <begin position="89"/>
        <end position="109"/>
    </location>
</feature>
<evidence type="ECO:0000313" key="2">
    <source>
        <dbReference type="EMBL" id="RGU57836.1"/>
    </source>
</evidence>
<protein>
    <recommendedName>
        <fullName evidence="4">Xanthan lyase</fullName>
    </recommendedName>
</protein>
<feature type="transmembrane region" description="Helical" evidence="1">
    <location>
        <begin position="115"/>
        <end position="136"/>
    </location>
</feature>
<evidence type="ECO:0000256" key="1">
    <source>
        <dbReference type="SAM" id="Phobius"/>
    </source>
</evidence>
<reference evidence="2 3" key="1">
    <citation type="submission" date="2018-08" db="EMBL/GenBank/DDBJ databases">
        <title>A genome reference for cultivated species of the human gut microbiota.</title>
        <authorList>
            <person name="Zou Y."/>
            <person name="Xue W."/>
            <person name="Luo G."/>
        </authorList>
    </citation>
    <scope>NUCLEOTIDE SEQUENCE [LARGE SCALE GENOMIC DNA]</scope>
    <source>
        <strain evidence="2 3">AF16-14</strain>
    </source>
</reference>
<dbReference type="AlphaFoldDB" id="A0A1Y3YJ86"/>
<sequence>MAVLSLAGISAVLLTYFFTYGSLERTALASHVPWLGNYLYAIIQAVIVIFLSGNFLQSDRKLDTTGVIWVRPVTNSAYIAGKVWGTMKVFFVLNIVTLLLVAYLHIAVVRSPFMLYPYVLYLFVISLPSLIFMLGLPCFVMSFVRSRALGYILLLGLTALLFYYAKDLGYGVLDLFASVIPATLSDITGHADLPLFLLQRLTFCLAGIGFSIHTGKRLPA</sequence>
<organism evidence="2 3">
    <name type="scientific">Odoribacter splanchnicus</name>
    <dbReference type="NCBI Taxonomy" id="28118"/>
    <lineage>
        <taxon>Bacteria</taxon>
        <taxon>Pseudomonadati</taxon>
        <taxon>Bacteroidota</taxon>
        <taxon>Bacteroidia</taxon>
        <taxon>Bacteroidales</taxon>
        <taxon>Odoribacteraceae</taxon>
        <taxon>Odoribacter</taxon>
    </lineage>
</organism>
<dbReference type="EMBL" id="QRYC01000004">
    <property type="protein sequence ID" value="RGU57836.1"/>
    <property type="molecule type" value="Genomic_DNA"/>
</dbReference>